<sequence>MKRVKLHPTKSLQLFEKHEVRKVNHVKKVSYGFIDSSMLYGDNSDSESEQMPKGKEFILKNLAKFGTMRIQKFFYHWKTSSAIVQSQKLYTMISTLHRIFLTKGKRVFHPPRIIKDADEIMTRTIKKIIQIKNRLLDSSLYRWKIFRTALYTKEKAVVFYRACQVAGHCFRDAFYMWREKTLARESIKRTTATQMFRFVLNKCFRGRFKLFVFKTYMRVGPKQAVGRVFTLLSQKYLENNRLAFRKWALTIEAWDMQKLQLVKDTSLANMLNIWNRYIVLRLKKAFSEFMRNNKPLKIRLVRTLVNAYKGKKYRCWVKWIREANGYRGKFKALKMETALKRATRKFQKAGFSVFISKINFGNEIQCLKDLYFNRLRFGFNRIRLKAKNSEIWTQRQLLKNLKVDFKILKNRNRKIASKCFEGLLVKLVKPDFETLSKVAQEKKLKAKYSLEVITKTFTKKTTTILRKWKRTSNVATAKIAKNSANGFKIHFKIGKFPLKNLRLAFQQIMASESRVKSAVRVFFSKIEKRSSLALRTWKNYSEKVNENKLLNAVKTQKLRNALMKIPNRTLKIAFSRIVTSESRSKAAVRTVIKQIIKKPKIVFKLWKMYISSCKNKSLLDNYRSSKVKSTLYKLTSKSCRGCFTRIIGEGNLIKGAIKKIVSCLDGKKANGWALWKIFIMQCKSKAILNNANCFKLKGKMQGMIIRRERDTFKRIVGDGNAVKGAIQSVMAKIIRRPKGALKAWSKYVLDSKEKVLLTNCKSEKLRNALGRIPRRMLKNVFQRIIGNGNACAGALRAIFIALTKKKSLAFMKYKEFNEFCKKKLLLTNLKSQKLRQSLSRIPLRTLCLAFSIVTRPHNYISKRLKSLNQVFLSKFTHFFQYWKLKFYKAQAKKRSIKSISHIYKQKLQQTLSKYKTSIHNKSQNLILRSLKGQKLHLSLQKLIRKRFNTFKLRLLNKPNETLVKLTLISLKYFKKPREVLKAWKEYVFKVKKGILLDRMRSEKLKVVISRISSRTFSIVTRTILLLPVVIRKFFRICLQNHRENLKKTLRSWSKYVDRCKQGQLLDSVRTEKLRKHLVNINRRHIRDAIERVLGDGSRVKGSLRRMMFQIHKCKMLSLQKWKDWFMRTRAKEAERKIKGFQLKIILRKVPDRTLRSAVDRVIGNGTRAIGAIRRMMAHIKSRCNNAFHIWKDFLSMKKERDMKRAIKLKSLTDLIMQRTSRIMIDSIIGDCRIRRLLTKLVNNYKIVQKNALDLLWGRVEKIRTIRKVNSAYFVFKTLVALAKKVVTARFMYWKNLEYLRKRRIIRKTLGKLIQNTSISYEIGFWKWKFVISRTGTQLNPKHSLFFKRLFIITSNYTNRLTQFALFKIVLNFKAHPMSVKLNLPKTLASMMKGSPDNEMMFHTPETKIRSKLEFYDDFSTVSTVQSALNKDNTLRIKQKGAVQVLYFDICKVVNRKMSVVFASLDAYVKKFGVIDQEKSRLVQQINELRYEKHSLLEDNNTLRVHNDTLISRLEKNTLDIQQIHLNLDLVKIASMVKIVKRQVDLVSLAAFHMIASISLN</sequence>
<protein>
    <submittedName>
        <fullName evidence="1">Uncharacterized protein</fullName>
    </submittedName>
</protein>
<accession>A0A1R2BSK1</accession>
<comment type="caution">
    <text evidence="1">The sequence shown here is derived from an EMBL/GenBank/DDBJ whole genome shotgun (WGS) entry which is preliminary data.</text>
</comment>
<evidence type="ECO:0000313" key="1">
    <source>
        <dbReference type="EMBL" id="OMJ79726.1"/>
    </source>
</evidence>
<dbReference type="EMBL" id="MPUH01000457">
    <property type="protein sequence ID" value="OMJ79726.1"/>
    <property type="molecule type" value="Genomic_DNA"/>
</dbReference>
<keyword evidence="2" id="KW-1185">Reference proteome</keyword>
<evidence type="ECO:0000313" key="2">
    <source>
        <dbReference type="Proteomes" id="UP000187209"/>
    </source>
</evidence>
<reference evidence="1 2" key="1">
    <citation type="submission" date="2016-11" db="EMBL/GenBank/DDBJ databases">
        <title>The macronuclear genome of Stentor coeruleus: a giant cell with tiny introns.</title>
        <authorList>
            <person name="Slabodnick M."/>
            <person name="Ruby J.G."/>
            <person name="Reiff S.B."/>
            <person name="Swart E.C."/>
            <person name="Gosai S."/>
            <person name="Prabakaran S."/>
            <person name="Witkowska E."/>
            <person name="Larue G.E."/>
            <person name="Fisher S."/>
            <person name="Freeman R.M."/>
            <person name="Gunawardena J."/>
            <person name="Chu W."/>
            <person name="Stover N.A."/>
            <person name="Gregory B.D."/>
            <person name="Nowacki M."/>
            <person name="Derisi J."/>
            <person name="Roy S.W."/>
            <person name="Marshall W.F."/>
            <person name="Sood P."/>
        </authorList>
    </citation>
    <scope>NUCLEOTIDE SEQUENCE [LARGE SCALE GENOMIC DNA]</scope>
    <source>
        <strain evidence="1">WM001</strain>
    </source>
</reference>
<name>A0A1R2BSK1_9CILI</name>
<dbReference type="Proteomes" id="UP000187209">
    <property type="component" value="Unassembled WGS sequence"/>
</dbReference>
<gene>
    <name evidence="1" type="ORF">SteCoe_20206</name>
</gene>
<proteinExistence type="predicted"/>
<organism evidence="1 2">
    <name type="scientific">Stentor coeruleus</name>
    <dbReference type="NCBI Taxonomy" id="5963"/>
    <lineage>
        <taxon>Eukaryota</taxon>
        <taxon>Sar</taxon>
        <taxon>Alveolata</taxon>
        <taxon>Ciliophora</taxon>
        <taxon>Postciliodesmatophora</taxon>
        <taxon>Heterotrichea</taxon>
        <taxon>Heterotrichida</taxon>
        <taxon>Stentoridae</taxon>
        <taxon>Stentor</taxon>
    </lineage>
</organism>